<dbReference type="RefSeq" id="WP_210354867.1">
    <property type="nucleotide sequence ID" value="NZ_JAEQMU010000002.1"/>
</dbReference>
<proteinExistence type="predicted"/>
<dbReference type="Proteomes" id="UP001597440">
    <property type="component" value="Unassembled WGS sequence"/>
</dbReference>
<reference evidence="3" key="1">
    <citation type="journal article" date="2019" name="Int. J. Syst. Evol. Microbiol.">
        <title>The Global Catalogue of Microorganisms (GCM) 10K type strain sequencing project: providing services to taxonomists for standard genome sequencing and annotation.</title>
        <authorList>
            <consortium name="The Broad Institute Genomics Platform"/>
            <consortium name="The Broad Institute Genome Sequencing Center for Infectious Disease"/>
            <person name="Wu L."/>
            <person name="Ma J."/>
        </authorList>
    </citation>
    <scope>NUCLEOTIDE SEQUENCE [LARGE SCALE GENOMIC DNA]</scope>
    <source>
        <strain evidence="3">KCTC 52298</strain>
    </source>
</reference>
<comment type="caution">
    <text evidence="2">The sequence shown here is derived from an EMBL/GenBank/DDBJ whole genome shotgun (WGS) entry which is preliminary data.</text>
</comment>
<dbReference type="InterPro" id="IPR051396">
    <property type="entry name" value="Bact_Antivir_Def_Nuclease"/>
</dbReference>
<evidence type="ECO:0000313" key="2">
    <source>
        <dbReference type="EMBL" id="MFD2556724.1"/>
    </source>
</evidence>
<dbReference type="InterPro" id="IPR014555">
    <property type="entry name" value="RecF-like"/>
</dbReference>
<feature type="domain" description="ATPase AAA-type core" evidence="1">
    <location>
        <begin position="33"/>
        <end position="352"/>
    </location>
</feature>
<sequence>MANNTSSSLYLKQANIEGFRSISNLNVSFEKGLNILIGKNGSGKSNLLRILKEGMRFNGLPDDAMLKHLSLELQVIDKQDLFEVDYIRKNVDEEDFELDPTKKFYFKRTYKLNRRELSPITRKRTNSKTKEVVNVLSTRNRLYNYVLRDHSLSFPDCILLEYNIPNTSEYFNTSGKIVLDFDLYMLHHASSLDFIDDLFFRLEQTLLDIYDDDGDESLQRVEERLTVELIKSKLVFSEELIEALGKYTPIESVRFNPNINIYQDGVQFTIDNIRLEFYVNGGWYPWSHLSDGTKRLFYIIAQVQGLDEGIVLLEEPELGIHPHQFYLLMQFLLEKSDTNQIILSTHSPLTLDHIEPNELNRIQIVSYTRETGTQVRRLTQEEQEKARLYTEEVGYLSDYWVHSDLEE</sequence>
<name>A0ABW5L6D0_9SPHI</name>
<dbReference type="PANTHER" id="PTHR43581">
    <property type="entry name" value="ATP/GTP PHOSPHATASE"/>
    <property type="match status" value="1"/>
</dbReference>
<keyword evidence="3" id="KW-1185">Reference proteome</keyword>
<dbReference type="InterPro" id="IPR003959">
    <property type="entry name" value="ATPase_AAA_core"/>
</dbReference>
<dbReference type="InterPro" id="IPR027417">
    <property type="entry name" value="P-loop_NTPase"/>
</dbReference>
<dbReference type="EMBL" id="JBHULD010000025">
    <property type="protein sequence ID" value="MFD2556724.1"/>
    <property type="molecule type" value="Genomic_DNA"/>
</dbReference>
<organism evidence="2 3">
    <name type="scientific">Sphingobacterium tabacisoli</name>
    <dbReference type="NCBI Taxonomy" id="2044855"/>
    <lineage>
        <taxon>Bacteria</taxon>
        <taxon>Pseudomonadati</taxon>
        <taxon>Bacteroidota</taxon>
        <taxon>Sphingobacteriia</taxon>
        <taxon>Sphingobacteriales</taxon>
        <taxon>Sphingobacteriaceae</taxon>
        <taxon>Sphingobacterium</taxon>
    </lineage>
</organism>
<dbReference type="Gene3D" id="3.40.50.300">
    <property type="entry name" value="P-loop containing nucleotide triphosphate hydrolases"/>
    <property type="match status" value="1"/>
</dbReference>
<dbReference type="PIRSF" id="PIRSF029347">
    <property type="entry name" value="RecF"/>
    <property type="match status" value="1"/>
</dbReference>
<dbReference type="SUPFAM" id="SSF52540">
    <property type="entry name" value="P-loop containing nucleoside triphosphate hydrolases"/>
    <property type="match status" value="1"/>
</dbReference>
<evidence type="ECO:0000313" key="3">
    <source>
        <dbReference type="Proteomes" id="UP001597440"/>
    </source>
</evidence>
<dbReference type="Pfam" id="PF13304">
    <property type="entry name" value="AAA_21"/>
    <property type="match status" value="1"/>
</dbReference>
<protein>
    <submittedName>
        <fullName evidence="2">AAA family ATPase</fullName>
    </submittedName>
</protein>
<accession>A0ABW5L6D0</accession>
<gene>
    <name evidence="2" type="ORF">ACFSQW_20215</name>
</gene>
<dbReference type="PANTHER" id="PTHR43581:SF4">
    <property type="entry name" value="ATP_GTP PHOSPHATASE"/>
    <property type="match status" value="1"/>
</dbReference>
<evidence type="ECO:0000259" key="1">
    <source>
        <dbReference type="Pfam" id="PF13304"/>
    </source>
</evidence>